<evidence type="ECO:0008006" key="3">
    <source>
        <dbReference type="Google" id="ProtNLM"/>
    </source>
</evidence>
<evidence type="ECO:0000313" key="2">
    <source>
        <dbReference type="Proteomes" id="UP000540787"/>
    </source>
</evidence>
<dbReference type="EMBL" id="JACHBX010000002">
    <property type="protein sequence ID" value="MBB6134270.1"/>
    <property type="molecule type" value="Genomic_DNA"/>
</dbReference>
<dbReference type="AlphaFoldDB" id="A0A7W9X0R4"/>
<dbReference type="RefSeq" id="WP_183554675.1">
    <property type="nucleotide sequence ID" value="NZ_JACHBX010000002.1"/>
</dbReference>
<dbReference type="NCBIfam" id="TIGR04352">
    <property type="entry name" value="HprK_rel_A"/>
    <property type="match status" value="1"/>
</dbReference>
<accession>A0A7W9X0R4</accession>
<dbReference type="SUPFAM" id="SSF53795">
    <property type="entry name" value="PEP carboxykinase-like"/>
    <property type="match status" value="1"/>
</dbReference>
<comment type="caution">
    <text evidence="1">The sequence shown here is derived from an EMBL/GenBank/DDBJ whole genome shotgun (WGS) entry which is preliminary data.</text>
</comment>
<gene>
    <name evidence="1" type="ORF">HD842_002412</name>
</gene>
<name>A0A7W9X0R4_9BURK</name>
<dbReference type="Gene3D" id="3.40.50.300">
    <property type="entry name" value="P-loop containing nucleotide triphosphate hydrolases"/>
    <property type="match status" value="1"/>
</dbReference>
<organism evidence="1 2">
    <name type="scientific">Massilia aurea</name>
    <dbReference type="NCBI Taxonomy" id="373040"/>
    <lineage>
        <taxon>Bacteria</taxon>
        <taxon>Pseudomonadati</taxon>
        <taxon>Pseudomonadota</taxon>
        <taxon>Betaproteobacteria</taxon>
        <taxon>Burkholderiales</taxon>
        <taxon>Oxalobacteraceae</taxon>
        <taxon>Telluria group</taxon>
        <taxon>Massilia</taxon>
    </lineage>
</organism>
<dbReference type="InterPro" id="IPR027600">
    <property type="entry name" value="HprK-rel_A"/>
</dbReference>
<protein>
    <recommendedName>
        <fullName evidence="3">Aldolase</fullName>
    </recommendedName>
</protein>
<reference evidence="1 2" key="1">
    <citation type="submission" date="2020-08" db="EMBL/GenBank/DDBJ databases">
        <title>The Agave Microbiome: Exploring the role of microbial communities in plant adaptations to desert environments.</title>
        <authorList>
            <person name="Partida-Martinez L.P."/>
        </authorList>
    </citation>
    <scope>NUCLEOTIDE SEQUENCE [LARGE SCALE GENOMIC DNA]</scope>
    <source>
        <strain evidence="1 2">AT3.2</strain>
    </source>
</reference>
<proteinExistence type="predicted"/>
<evidence type="ECO:0000313" key="1">
    <source>
        <dbReference type="EMBL" id="MBB6134270.1"/>
    </source>
</evidence>
<keyword evidence="2" id="KW-1185">Reference proteome</keyword>
<dbReference type="Proteomes" id="UP000540787">
    <property type="component" value="Unassembled WGS sequence"/>
</dbReference>
<sequence length="305" mass="33121">MSLVADLGRAELVRRLGGPGLLLRTGPFVSRVQSNISLVADGIGSLYRDYPVEAPGGFADFQVRLLHSTGLRRWWHPQVCFDYDGREPFAPLPLAQAWPMFEWVMNWCVSNRAHRYLIVHAAVVERNGCAVVLPAPPGSGKSTLCAALVCRGWRLLSDELTLVRRSDGMLVPLARPVSLKNTSIDVIRAFAPDATFGMPVPGTTKGTIAHLKAPSGSVARVGDVARARHVVFPRYQAGAATTLTPLSKGQLFMRVAENAFNYFVLGPDGFDCLANLVDDCDGHEFCYSQLDEAIALFDGLAGETP</sequence>
<dbReference type="InterPro" id="IPR027417">
    <property type="entry name" value="P-loop_NTPase"/>
</dbReference>